<reference evidence="5 6" key="1">
    <citation type="submission" date="2020-01" db="EMBL/GenBank/DDBJ databases">
        <authorList>
            <person name="Gupta K D."/>
        </authorList>
    </citation>
    <scope>NUCLEOTIDE SEQUENCE [LARGE SCALE GENOMIC DNA]</scope>
</reference>
<keyword evidence="6" id="KW-1185">Reference proteome</keyword>
<proteinExistence type="predicted"/>
<dbReference type="Pfam" id="PF00867">
    <property type="entry name" value="XPG_I"/>
    <property type="match status" value="1"/>
</dbReference>
<dbReference type="GO" id="GO:0017108">
    <property type="term" value="F:5'-flap endonuclease activity"/>
    <property type="evidence" value="ECO:0007669"/>
    <property type="project" value="TreeGrafter"/>
</dbReference>
<dbReference type="SUPFAM" id="SSF47807">
    <property type="entry name" value="5' to 3' exonuclease, C-terminal subdomain"/>
    <property type="match status" value="1"/>
</dbReference>
<evidence type="ECO:0000313" key="5">
    <source>
        <dbReference type="EMBL" id="CAA7267737.1"/>
    </source>
</evidence>
<dbReference type="PANTHER" id="PTHR11081">
    <property type="entry name" value="FLAP ENDONUCLEASE FAMILY MEMBER"/>
    <property type="match status" value="1"/>
</dbReference>
<dbReference type="Proteomes" id="UP000467700">
    <property type="component" value="Unassembled WGS sequence"/>
</dbReference>
<organism evidence="5 6">
    <name type="scientific">Cyclocybe aegerita</name>
    <name type="common">Black poplar mushroom</name>
    <name type="synonym">Agrocybe aegerita</name>
    <dbReference type="NCBI Taxonomy" id="1973307"/>
    <lineage>
        <taxon>Eukaryota</taxon>
        <taxon>Fungi</taxon>
        <taxon>Dikarya</taxon>
        <taxon>Basidiomycota</taxon>
        <taxon>Agaricomycotina</taxon>
        <taxon>Agaricomycetes</taxon>
        <taxon>Agaricomycetidae</taxon>
        <taxon>Agaricales</taxon>
        <taxon>Agaricineae</taxon>
        <taxon>Bolbitiaceae</taxon>
        <taxon>Cyclocybe</taxon>
    </lineage>
</organism>
<name>A0A8S0WPT7_CYCAE</name>
<dbReference type="AlphaFoldDB" id="A0A8S0WPT7"/>
<keyword evidence="2" id="KW-0378">Hydrolase</keyword>
<evidence type="ECO:0000256" key="2">
    <source>
        <dbReference type="ARBA" id="ARBA00022801"/>
    </source>
</evidence>
<dbReference type="EMBL" id="CACVBS010000062">
    <property type="protein sequence ID" value="CAA7267737.1"/>
    <property type="molecule type" value="Genomic_DNA"/>
</dbReference>
<sequence>MGIDGLWPLLEPAGEKMSLQHLAVESGFLTHPGPGGTRSLRIGIDALAWIYRAIYRHGRTKNPELATLFARCARLFKLPVHPLFVFDGPERPKNKRGKKVRGTRLWLERDFKTMLDGFGFMWIEAPGEAEAELASLATADCVDVVLSEDSDCFVFGGPVIMRFDPNTSNDEEVVLYCAANVEAHPDLHLKHADFIFIALTAGGDYSKGIPNCGIDTAFQLAKTGLGRTLLEGMKHYQGRNLRAFLSSWRQSLILEAATNKSGHLPHKYPHLARSIPANFPTAALLNLYAKPLVSDKVPPTLFMKEPDPPMLASFAENHFVWGDPVGILKHFSDTVFPGLATRSLMAVARVHDLGFGAQSQTPISHVIGLRGPGTSAKCPRHQEVRLALCLSSEYVNRIVKALEKWMKEERAKVKAWAPLEMAPKFYMAVLNYAGVHQVLSEQARKHEQEDVEDDIEGEKETLPDLAPEDLIGIDRELETVSQWRTTVTGASKGVTDKTESEYQRLMRQCVEFLISHKLIQDSTDFFCPNPPENAPLYIVAWIMNQ</sequence>
<gene>
    <name evidence="5" type="ORF">AAE3_LOCUS9916</name>
</gene>
<evidence type="ECO:0000256" key="1">
    <source>
        <dbReference type="ARBA" id="ARBA00022722"/>
    </source>
</evidence>
<evidence type="ECO:0000259" key="3">
    <source>
        <dbReference type="SMART" id="SM00484"/>
    </source>
</evidence>
<dbReference type="OrthoDB" id="2148513at2759"/>
<comment type="caution">
    <text evidence="5">The sequence shown here is derived from an EMBL/GenBank/DDBJ whole genome shotgun (WGS) entry which is preliminary data.</text>
</comment>
<dbReference type="SMART" id="SM00485">
    <property type="entry name" value="XPGN"/>
    <property type="match status" value="1"/>
</dbReference>
<dbReference type="Gene3D" id="3.40.50.1010">
    <property type="entry name" value="5'-nuclease"/>
    <property type="match status" value="2"/>
</dbReference>
<dbReference type="PANTHER" id="PTHR11081:SF75">
    <property type="entry name" value="ENDONUCLEASE, PUTATIVE (AFU_ORTHOLOGUE AFUA_3G13260)-RELATED"/>
    <property type="match status" value="1"/>
</dbReference>
<dbReference type="InterPro" id="IPR006086">
    <property type="entry name" value="XPG-I_dom"/>
</dbReference>
<dbReference type="PRINTS" id="PR00853">
    <property type="entry name" value="XPGRADSUPER"/>
</dbReference>
<feature type="domain" description="XPG-I" evidence="3">
    <location>
        <begin position="116"/>
        <end position="189"/>
    </location>
</feature>
<evidence type="ECO:0000313" key="6">
    <source>
        <dbReference type="Proteomes" id="UP000467700"/>
    </source>
</evidence>
<accession>A0A8S0WPT7</accession>
<dbReference type="InterPro" id="IPR036279">
    <property type="entry name" value="5-3_exonuclease_C_sf"/>
</dbReference>
<evidence type="ECO:0000259" key="4">
    <source>
        <dbReference type="SMART" id="SM00485"/>
    </source>
</evidence>
<keyword evidence="1" id="KW-0540">Nuclease</keyword>
<dbReference type="InterPro" id="IPR006085">
    <property type="entry name" value="XPG_DNA_repair_N"/>
</dbReference>
<dbReference type="SUPFAM" id="SSF88723">
    <property type="entry name" value="PIN domain-like"/>
    <property type="match status" value="1"/>
</dbReference>
<dbReference type="SMART" id="SM00484">
    <property type="entry name" value="XPGI"/>
    <property type="match status" value="1"/>
</dbReference>
<protein>
    <recommendedName>
        <fullName evidence="7">PIN domain-like protein</fullName>
    </recommendedName>
</protein>
<evidence type="ECO:0008006" key="7">
    <source>
        <dbReference type="Google" id="ProtNLM"/>
    </source>
</evidence>
<dbReference type="InterPro" id="IPR006084">
    <property type="entry name" value="XPG/Rad2"/>
</dbReference>
<dbReference type="CDD" id="cd09870">
    <property type="entry name" value="PIN_YEN1"/>
    <property type="match status" value="1"/>
</dbReference>
<dbReference type="InterPro" id="IPR029060">
    <property type="entry name" value="PIN-like_dom_sf"/>
</dbReference>
<dbReference type="GO" id="GO:0006281">
    <property type="term" value="P:DNA repair"/>
    <property type="evidence" value="ECO:0007669"/>
    <property type="project" value="UniProtKB-ARBA"/>
</dbReference>
<feature type="domain" description="XPG N-terminal" evidence="4">
    <location>
        <begin position="1"/>
        <end position="109"/>
    </location>
</feature>
<dbReference type="Pfam" id="PF00752">
    <property type="entry name" value="XPG_N"/>
    <property type="match status" value="1"/>
</dbReference>